<dbReference type="Proteomes" id="UP000287033">
    <property type="component" value="Unassembled WGS sequence"/>
</dbReference>
<keyword evidence="2" id="KW-1185">Reference proteome</keyword>
<reference evidence="1 2" key="1">
    <citation type="journal article" date="2018" name="Nat. Ecol. Evol.">
        <title>Shark genomes provide insights into elasmobranch evolution and the origin of vertebrates.</title>
        <authorList>
            <person name="Hara Y"/>
            <person name="Yamaguchi K"/>
            <person name="Onimaru K"/>
            <person name="Kadota M"/>
            <person name="Koyanagi M"/>
            <person name="Keeley SD"/>
            <person name="Tatsumi K"/>
            <person name="Tanaka K"/>
            <person name="Motone F"/>
            <person name="Kageyama Y"/>
            <person name="Nozu R"/>
            <person name="Adachi N"/>
            <person name="Nishimura O"/>
            <person name="Nakagawa R"/>
            <person name="Tanegashima C"/>
            <person name="Kiyatake I"/>
            <person name="Matsumoto R"/>
            <person name="Murakumo K"/>
            <person name="Nishida K"/>
            <person name="Terakita A"/>
            <person name="Kuratani S"/>
            <person name="Sato K"/>
            <person name="Hyodo S Kuraku.S."/>
        </authorList>
    </citation>
    <scope>NUCLEOTIDE SEQUENCE [LARGE SCALE GENOMIC DNA]</scope>
</reference>
<accession>A0A401RU59</accession>
<organism evidence="1 2">
    <name type="scientific">Chiloscyllium punctatum</name>
    <name type="common">Brownbanded bambooshark</name>
    <name type="synonym">Hemiscyllium punctatum</name>
    <dbReference type="NCBI Taxonomy" id="137246"/>
    <lineage>
        <taxon>Eukaryota</taxon>
        <taxon>Metazoa</taxon>
        <taxon>Chordata</taxon>
        <taxon>Craniata</taxon>
        <taxon>Vertebrata</taxon>
        <taxon>Chondrichthyes</taxon>
        <taxon>Elasmobranchii</taxon>
        <taxon>Galeomorphii</taxon>
        <taxon>Galeoidea</taxon>
        <taxon>Orectolobiformes</taxon>
        <taxon>Hemiscylliidae</taxon>
        <taxon>Chiloscyllium</taxon>
    </lineage>
</organism>
<comment type="caution">
    <text evidence="1">The sequence shown here is derived from an EMBL/GenBank/DDBJ whole genome shotgun (WGS) entry which is preliminary data.</text>
</comment>
<evidence type="ECO:0000313" key="2">
    <source>
        <dbReference type="Proteomes" id="UP000287033"/>
    </source>
</evidence>
<sequence length="99" mass="11195">MFFDTRRQERVKRTDPLAETIQRGRAFLGAAIWRRVQSPSMFSDSTREGSAVTEMRSSLVVQSSERKSKAFAPIPTAVGCHVRQCTRPPPQAAAERLRF</sequence>
<dbReference type="AlphaFoldDB" id="A0A401RU59"/>
<evidence type="ECO:0000313" key="1">
    <source>
        <dbReference type="EMBL" id="GCC21688.1"/>
    </source>
</evidence>
<protein>
    <submittedName>
        <fullName evidence="1">Uncharacterized protein</fullName>
    </submittedName>
</protein>
<dbReference type="EMBL" id="BEZZ01002390">
    <property type="protein sequence ID" value="GCC21688.1"/>
    <property type="molecule type" value="Genomic_DNA"/>
</dbReference>
<name>A0A401RU59_CHIPU</name>
<gene>
    <name evidence="1" type="ORF">chiPu_0020163</name>
</gene>
<proteinExistence type="predicted"/>